<dbReference type="InterPro" id="IPR005097">
    <property type="entry name" value="Sacchrp_dh_NADP-bd"/>
</dbReference>
<feature type="domain" description="Saccharopine dehydrogenase NADP binding" evidence="1">
    <location>
        <begin position="10"/>
        <end position="139"/>
    </location>
</feature>
<name>A0A5N0VHM3_9PSEU</name>
<dbReference type="AlphaFoldDB" id="A0A5N0VHM3"/>
<dbReference type="PANTHER" id="PTHR12286">
    <property type="entry name" value="SACCHAROPINE DEHYDROGENASE-LIKE OXIDOREDUCTASE"/>
    <property type="match status" value="1"/>
</dbReference>
<reference evidence="2" key="1">
    <citation type="submission" date="2019-09" db="EMBL/GenBank/DDBJ databases">
        <authorList>
            <person name="Teo W.F.A."/>
            <person name="Duangmal K."/>
        </authorList>
    </citation>
    <scope>NUCLEOTIDE SEQUENCE [LARGE SCALE GENOMIC DNA]</scope>
    <source>
        <strain evidence="2">K81G1</strain>
    </source>
</reference>
<gene>
    <name evidence="2" type="ORF">FPZ12_004395</name>
</gene>
<sequence>MAEQRGYDLVLFGATGFTGGLTAEYLARNAPESCRWALAGRDPAKLEALREKLAAIEPRCAELDLLQADITKPDSLRDVARAARVVITTVGPYVEYGEPLVAACADAGTDYLDLCGEPEFFDKMYVRYHAKAQQTGARIIHAAGFDSIPYDLGVFYTLKHLPKDTPIRISGHVRVGGTFSGGTYNSALTAAARLLPMARAARERAKAEPKPAGRRVRAIIGKPHRDAKDGRWQVPLTTIDPQIVARSAALLDAYGPDFSYRHFASVKRLPTVIGAAAGLAAIVVLAQVPPARRALANIRKPGEGPTEEERERAWFKVRFLGEGGGKRVVTEVAGGDPGYGETAKMLGESGLCLAFDDLKPIAGQVTTAAAMGDALLARLVDAGMMFRVAP</sequence>
<evidence type="ECO:0000259" key="1">
    <source>
        <dbReference type="Pfam" id="PF03435"/>
    </source>
</evidence>
<organism evidence="2 3">
    <name type="scientific">Amycolatopsis acidicola</name>
    <dbReference type="NCBI Taxonomy" id="2596893"/>
    <lineage>
        <taxon>Bacteria</taxon>
        <taxon>Bacillati</taxon>
        <taxon>Actinomycetota</taxon>
        <taxon>Actinomycetes</taxon>
        <taxon>Pseudonocardiales</taxon>
        <taxon>Pseudonocardiaceae</taxon>
        <taxon>Amycolatopsis</taxon>
    </lineage>
</organism>
<dbReference type="OrthoDB" id="4369409at2"/>
<proteinExistence type="predicted"/>
<dbReference type="RefSeq" id="WP_144745653.1">
    <property type="nucleotide sequence ID" value="NZ_VMNW02000004.1"/>
</dbReference>
<dbReference type="InterPro" id="IPR036291">
    <property type="entry name" value="NAD(P)-bd_dom_sf"/>
</dbReference>
<dbReference type="PANTHER" id="PTHR12286:SF5">
    <property type="entry name" value="SACCHAROPINE DEHYDROGENASE-LIKE OXIDOREDUCTASE"/>
    <property type="match status" value="1"/>
</dbReference>
<dbReference type="EMBL" id="VMNW02000004">
    <property type="protein sequence ID" value="KAA9165736.1"/>
    <property type="molecule type" value="Genomic_DNA"/>
</dbReference>
<accession>A0A5N0VHM3</accession>
<dbReference type="Pfam" id="PF03435">
    <property type="entry name" value="Sacchrp_dh_NADP"/>
    <property type="match status" value="1"/>
</dbReference>
<keyword evidence="3" id="KW-1185">Reference proteome</keyword>
<comment type="caution">
    <text evidence="2">The sequence shown here is derived from an EMBL/GenBank/DDBJ whole genome shotgun (WGS) entry which is preliminary data.</text>
</comment>
<evidence type="ECO:0000313" key="2">
    <source>
        <dbReference type="EMBL" id="KAA9165736.1"/>
    </source>
</evidence>
<dbReference type="Gene3D" id="3.40.50.720">
    <property type="entry name" value="NAD(P)-binding Rossmann-like Domain"/>
    <property type="match status" value="1"/>
</dbReference>
<dbReference type="GO" id="GO:0005886">
    <property type="term" value="C:plasma membrane"/>
    <property type="evidence" value="ECO:0007669"/>
    <property type="project" value="TreeGrafter"/>
</dbReference>
<protein>
    <submittedName>
        <fullName evidence="2">Saccharopine dehydrogenase</fullName>
    </submittedName>
</protein>
<dbReference type="GO" id="GO:0009247">
    <property type="term" value="P:glycolipid biosynthetic process"/>
    <property type="evidence" value="ECO:0007669"/>
    <property type="project" value="TreeGrafter"/>
</dbReference>
<dbReference type="Proteomes" id="UP000319769">
    <property type="component" value="Unassembled WGS sequence"/>
</dbReference>
<dbReference type="InterPro" id="IPR051276">
    <property type="entry name" value="Saccharopine_DH-like_oxidrdct"/>
</dbReference>
<evidence type="ECO:0000313" key="3">
    <source>
        <dbReference type="Proteomes" id="UP000319769"/>
    </source>
</evidence>
<dbReference type="SUPFAM" id="SSF51735">
    <property type="entry name" value="NAD(P)-binding Rossmann-fold domains"/>
    <property type="match status" value="1"/>
</dbReference>